<feature type="region of interest" description="Disordered" evidence="2">
    <location>
        <begin position="396"/>
        <end position="424"/>
    </location>
</feature>
<gene>
    <name evidence="4" type="ORF">GJ744_008697</name>
</gene>
<feature type="region of interest" description="Disordered" evidence="2">
    <location>
        <begin position="353"/>
        <end position="379"/>
    </location>
</feature>
<dbReference type="PANTHER" id="PTHR37543:SF1">
    <property type="entry name" value="CCCH ZINC FINGER DNA BINDING PROTEIN (AFU_ORTHOLOGUE AFUA_5G12760)"/>
    <property type="match status" value="1"/>
</dbReference>
<feature type="coiled-coil region" evidence="1">
    <location>
        <begin position="83"/>
        <end position="110"/>
    </location>
</feature>
<feature type="domain" description="DUF7923" evidence="3">
    <location>
        <begin position="136"/>
        <end position="315"/>
    </location>
</feature>
<dbReference type="PANTHER" id="PTHR37543">
    <property type="entry name" value="CCCH ZINC FINGER DNA BINDING PROTEIN (AFU_ORTHOLOGUE AFUA_5G12760)"/>
    <property type="match status" value="1"/>
</dbReference>
<keyword evidence="5" id="KW-1185">Reference proteome</keyword>
<reference evidence="4" key="1">
    <citation type="submission" date="2020-02" db="EMBL/GenBank/DDBJ databases">
        <authorList>
            <person name="Palmer J.M."/>
        </authorList>
    </citation>
    <scope>NUCLEOTIDE SEQUENCE</scope>
    <source>
        <strain evidence="4">EPUS1.4</strain>
        <tissue evidence="4">Thallus</tissue>
    </source>
</reference>
<dbReference type="AlphaFoldDB" id="A0A8H7APH5"/>
<accession>A0A8H7APH5</accession>
<evidence type="ECO:0000313" key="5">
    <source>
        <dbReference type="Proteomes" id="UP000606974"/>
    </source>
</evidence>
<name>A0A8H7APH5_9EURO</name>
<comment type="caution">
    <text evidence="4">The sequence shown here is derived from an EMBL/GenBank/DDBJ whole genome shotgun (WGS) entry which is preliminary data.</text>
</comment>
<organism evidence="4 5">
    <name type="scientific">Endocarpon pusillum</name>
    <dbReference type="NCBI Taxonomy" id="364733"/>
    <lineage>
        <taxon>Eukaryota</taxon>
        <taxon>Fungi</taxon>
        <taxon>Dikarya</taxon>
        <taxon>Ascomycota</taxon>
        <taxon>Pezizomycotina</taxon>
        <taxon>Eurotiomycetes</taxon>
        <taxon>Chaetothyriomycetidae</taxon>
        <taxon>Verrucariales</taxon>
        <taxon>Verrucariaceae</taxon>
        <taxon>Endocarpon</taxon>
    </lineage>
</organism>
<dbReference type="InterPro" id="IPR057683">
    <property type="entry name" value="DUF7923"/>
</dbReference>
<dbReference type="EMBL" id="JAACFV010000049">
    <property type="protein sequence ID" value="KAF7508820.1"/>
    <property type="molecule type" value="Genomic_DNA"/>
</dbReference>
<dbReference type="Proteomes" id="UP000606974">
    <property type="component" value="Unassembled WGS sequence"/>
</dbReference>
<dbReference type="OrthoDB" id="2270193at2759"/>
<evidence type="ECO:0000313" key="4">
    <source>
        <dbReference type="EMBL" id="KAF7508820.1"/>
    </source>
</evidence>
<evidence type="ECO:0000256" key="1">
    <source>
        <dbReference type="SAM" id="Coils"/>
    </source>
</evidence>
<keyword evidence="1" id="KW-0175">Coiled coil</keyword>
<sequence length="761" mass="85655">MELVQETGTGVPVSVSPPQPIAGNLLLRQPTKTHVQLAEQERIRSRALFDKQKLEDTVAKLELNFKHKDRGLVMAERVRDMEVQEIFDILEKTRRRLEEANNVINKLSREEGTRMEGTILPQARSASVTRSAICSRRPYVCVIIDGDANHFLPELFRAGGRGGEAAAERLKQEISRFITERTYIPRSSTIKVQVFMNRSGFVNTVYALDHTPKELINSCLDRFFQSQPLWDLVDTGGRQESADTKIKANFRFFVDDSDCFAMIMGICSDNGYVQLLQEFQGDPEKMSKVVLLTSCNTIVNIQCLTYAIVRWPTVFRSTQISNKFSYGMAGPETKGVTPLEDIVRSANPSISVASGGKVIEPPSGPKLRKYPSARRPSVPDRLSLFPGSSSVIPASFSKTAISRVPNEQQRRKRQRPGRWQRQERDVKNEYRLDVAIERGSQPVPAEAIDPFLQVQSSIDSSEDPDCQLVHLFDMSKGPLQGAVANPSCFRRSLFTPVNGILPWTGSVMRVISAGMKIQPALRPSASNNHTPPLNKTWVKAKEFRLLSSAPTSSGSDKAQSALKDPFIHVPMPNRAQEARHDPDRFLYQQSARYLAYTHQYLQAIVSHARKNLHTTTKAARRQLRPLIEIAEFMLTRLWLAQEIQRLEDQAIERQIRCSQPSTFRCGDAWGNDWYMFCSLSRALGHKIKPALTRQYNSTAKSRLAKMDWAVLADGSAWKAECSTINATVSPRLKALREGSSSTRTLICHDPPRNESIMEIVD</sequence>
<evidence type="ECO:0000259" key="3">
    <source>
        <dbReference type="Pfam" id="PF25540"/>
    </source>
</evidence>
<evidence type="ECO:0000256" key="2">
    <source>
        <dbReference type="SAM" id="MobiDB-lite"/>
    </source>
</evidence>
<dbReference type="Pfam" id="PF25540">
    <property type="entry name" value="DUF7923"/>
    <property type="match status" value="1"/>
</dbReference>
<protein>
    <recommendedName>
        <fullName evidence="3">DUF7923 domain-containing protein</fullName>
    </recommendedName>
</protein>
<proteinExistence type="predicted"/>